<dbReference type="GO" id="GO:1990904">
    <property type="term" value="C:ribonucleoprotein complex"/>
    <property type="evidence" value="ECO:0007669"/>
    <property type="project" value="UniProtKB-KW"/>
</dbReference>
<feature type="compositionally biased region" description="Low complexity" evidence="1">
    <location>
        <begin position="175"/>
        <end position="184"/>
    </location>
</feature>
<organism evidence="2 3">
    <name type="scientific">Paratrimastix pyriformis</name>
    <dbReference type="NCBI Taxonomy" id="342808"/>
    <lineage>
        <taxon>Eukaryota</taxon>
        <taxon>Metamonada</taxon>
        <taxon>Preaxostyla</taxon>
        <taxon>Paratrimastigidae</taxon>
        <taxon>Paratrimastix</taxon>
    </lineage>
</organism>
<name>A0ABQ8UT00_9EUKA</name>
<dbReference type="PANTHER" id="PTHR13237">
    <property type="entry name" value="SOMETHING ABOUT SILENCING PROTEIN 10-RELATED"/>
    <property type="match status" value="1"/>
</dbReference>
<sequence length="184" mass="20567">MNEEGQVCALLGDINSKIAPMIEKVRALTISAEKTKTDKGFSFLDVKNDIMLDYLTDLVYYLNLKVQGADMTQHEDLFLSLAENRTYIEKIRTLDQKFKYQIDKLIKTATAGVTQGSYQQYRPHPEEIISSLKEAEEEDGALDEETGEVLYKAPHMRATEMEDESEKKATGAGGELLHAGEGVG</sequence>
<protein>
    <submittedName>
        <fullName evidence="2">U3 small nucleolar ribonucleoprotein LCP5</fullName>
    </submittedName>
</protein>
<dbReference type="EMBL" id="JAPMOS010000008">
    <property type="protein sequence ID" value="KAJ4461206.1"/>
    <property type="molecule type" value="Genomic_DNA"/>
</dbReference>
<proteinExistence type="predicted"/>
<accession>A0ABQ8UT00</accession>
<dbReference type="Pfam" id="PF04000">
    <property type="entry name" value="Sas10_Utp3"/>
    <property type="match status" value="1"/>
</dbReference>
<reference evidence="2" key="1">
    <citation type="journal article" date="2022" name="bioRxiv">
        <title>Genomics of Preaxostyla Flagellates Illuminates Evolutionary Transitions and the Path Towards Mitochondrial Loss.</title>
        <authorList>
            <person name="Novak L.V.F."/>
            <person name="Treitli S.C."/>
            <person name="Pyrih J."/>
            <person name="Halakuc P."/>
            <person name="Pipaliya S.V."/>
            <person name="Vacek V."/>
            <person name="Brzon O."/>
            <person name="Soukal P."/>
            <person name="Eme L."/>
            <person name="Dacks J.B."/>
            <person name="Karnkowska A."/>
            <person name="Elias M."/>
            <person name="Hampl V."/>
        </authorList>
    </citation>
    <scope>NUCLEOTIDE SEQUENCE</scope>
    <source>
        <strain evidence="2">RCP-MX</strain>
    </source>
</reference>
<evidence type="ECO:0000256" key="1">
    <source>
        <dbReference type="SAM" id="MobiDB-lite"/>
    </source>
</evidence>
<dbReference type="PANTHER" id="PTHR13237:SF9">
    <property type="entry name" value="NEUROGUIDIN"/>
    <property type="match status" value="1"/>
</dbReference>
<dbReference type="Proteomes" id="UP001141327">
    <property type="component" value="Unassembled WGS sequence"/>
</dbReference>
<gene>
    <name evidence="2" type="ORF">PAPYR_2227</name>
</gene>
<feature type="compositionally biased region" description="Basic and acidic residues" evidence="1">
    <location>
        <begin position="157"/>
        <end position="169"/>
    </location>
</feature>
<comment type="caution">
    <text evidence="2">The sequence shown here is derived from an EMBL/GenBank/DDBJ whole genome shotgun (WGS) entry which is preliminary data.</text>
</comment>
<dbReference type="InterPro" id="IPR007146">
    <property type="entry name" value="Sas10/Utp3/C1D"/>
</dbReference>
<keyword evidence="3" id="KW-1185">Reference proteome</keyword>
<evidence type="ECO:0000313" key="2">
    <source>
        <dbReference type="EMBL" id="KAJ4461206.1"/>
    </source>
</evidence>
<feature type="region of interest" description="Disordered" evidence="1">
    <location>
        <begin position="157"/>
        <end position="184"/>
    </location>
</feature>
<keyword evidence="2" id="KW-0687">Ribonucleoprotein</keyword>
<evidence type="ECO:0000313" key="3">
    <source>
        <dbReference type="Proteomes" id="UP001141327"/>
    </source>
</evidence>